<dbReference type="SUPFAM" id="SSF48371">
    <property type="entry name" value="ARM repeat"/>
    <property type="match status" value="1"/>
</dbReference>
<dbReference type="SMART" id="SM00567">
    <property type="entry name" value="EZ_HEAT"/>
    <property type="match status" value="2"/>
</dbReference>
<sequence length="596" mass="64666">MTPLLPLLLALATTVTPAPVASVPDSGAATPGSMVARAPVAFTKRTFATAAQMPAPVAFALDDTGAVYTANAKRYDGHGLFDVRLYPIIPDDVTIRSLADRRRLTEKWVRSGVLNTPERKVTLPWLARFGDQVRRLEDRDRDGRADRVTILADSLNDLLQGAAAGVLPWDGRVYATVIPDLWVLRDSTGRGQWRKRSLQHGFGLHMGQAGHDMHGLVMGFDGRLYWSIGDRGFDLTTREGRRIVGHTGAVFRCWPDGSGLELFAQGLRNPQELVFTDEGDLFTGDNNADVGDRSRLMYLPMGGDGGWTYHQQFARGCGPWTREHMWEKPLAFDEPGEAAAQPAWILPPVDHVSTCPSGFAAYPGTGLPRAYDGTLWLVDYLSGVQSFRVTPEGAGFAMRDWHWAWRDGWGMSDFDFGPDGRAWALHWGESWGINDGARLDALTPPAAGVDTAAVAEVRARLREGFAALDVPALARMLAHADRRLRQRASFELARRGDGAALADVVAHDARPLARRHALWALGIVAHERGAAAVYGAVVAALADGDAEVRRTAAGVLGDLGDRRAVSALVSRLAGPRPIIASTTSTILVDDLAEAIE</sequence>
<evidence type="ECO:0000259" key="2">
    <source>
        <dbReference type="Pfam" id="PF23500"/>
    </source>
</evidence>
<dbReference type="InterPro" id="IPR011041">
    <property type="entry name" value="Quinoprot_gluc/sorb_DH_b-prop"/>
</dbReference>
<comment type="caution">
    <text evidence="3">The sequence shown here is derived from an EMBL/GenBank/DDBJ whole genome shotgun (WGS) entry which is preliminary data.</text>
</comment>
<evidence type="ECO:0000313" key="3">
    <source>
        <dbReference type="EMBL" id="MBI5169168.1"/>
    </source>
</evidence>
<dbReference type="EMBL" id="JACRIW010000044">
    <property type="protein sequence ID" value="MBI5169168.1"/>
    <property type="molecule type" value="Genomic_DNA"/>
</dbReference>
<dbReference type="InterPro" id="IPR016024">
    <property type="entry name" value="ARM-type_fold"/>
</dbReference>
<evidence type="ECO:0000256" key="1">
    <source>
        <dbReference type="SAM" id="SignalP"/>
    </source>
</evidence>
<protein>
    <submittedName>
        <fullName evidence="3">HEAT repeat domain-containing protein</fullName>
    </submittedName>
</protein>
<dbReference type="InterPro" id="IPR004155">
    <property type="entry name" value="PBS_lyase_HEAT"/>
</dbReference>
<dbReference type="SUPFAM" id="SSF50952">
    <property type="entry name" value="Soluble quinoprotein glucose dehydrogenase"/>
    <property type="match status" value="1"/>
</dbReference>
<feature type="signal peptide" evidence="1">
    <location>
        <begin position="1"/>
        <end position="20"/>
    </location>
</feature>
<dbReference type="InterPro" id="IPR011989">
    <property type="entry name" value="ARM-like"/>
</dbReference>
<keyword evidence="1" id="KW-0732">Signal</keyword>
<dbReference type="InterPro" id="IPR011042">
    <property type="entry name" value="6-blade_b-propeller_TolB-like"/>
</dbReference>
<name>A0A933W2S4_UNCEI</name>
<gene>
    <name evidence="3" type="ORF">HZA61_06745</name>
</gene>
<accession>A0A933W2S4</accession>
<proteinExistence type="predicted"/>
<organism evidence="3 4">
    <name type="scientific">Eiseniibacteriota bacterium</name>
    <dbReference type="NCBI Taxonomy" id="2212470"/>
    <lineage>
        <taxon>Bacteria</taxon>
        <taxon>Candidatus Eiseniibacteriota</taxon>
    </lineage>
</organism>
<evidence type="ECO:0000313" key="4">
    <source>
        <dbReference type="Proteomes" id="UP000696931"/>
    </source>
</evidence>
<dbReference type="Gene3D" id="2.120.10.30">
    <property type="entry name" value="TolB, C-terminal domain"/>
    <property type="match status" value="1"/>
</dbReference>
<dbReference type="Pfam" id="PF13646">
    <property type="entry name" value="HEAT_2"/>
    <property type="match status" value="1"/>
</dbReference>
<dbReference type="InterPro" id="IPR055557">
    <property type="entry name" value="DUF7133"/>
</dbReference>
<dbReference type="PANTHER" id="PTHR33546:SF1">
    <property type="entry name" value="LARGE, MULTIFUNCTIONAL SECRETED PROTEIN"/>
    <property type="match status" value="1"/>
</dbReference>
<reference evidence="3" key="1">
    <citation type="submission" date="2020-07" db="EMBL/GenBank/DDBJ databases">
        <title>Huge and variable diversity of episymbiotic CPR bacteria and DPANN archaea in groundwater ecosystems.</title>
        <authorList>
            <person name="He C.Y."/>
            <person name="Keren R."/>
            <person name="Whittaker M."/>
            <person name="Farag I.F."/>
            <person name="Doudna J."/>
            <person name="Cate J.H.D."/>
            <person name="Banfield J.F."/>
        </authorList>
    </citation>
    <scope>NUCLEOTIDE SEQUENCE</scope>
    <source>
        <strain evidence="3">NC_groundwater_1813_Pr3_B-0.1um_71_17</strain>
    </source>
</reference>
<dbReference type="AlphaFoldDB" id="A0A933W2S4"/>
<dbReference type="Gene3D" id="1.25.10.10">
    <property type="entry name" value="Leucine-rich Repeat Variant"/>
    <property type="match status" value="1"/>
</dbReference>
<dbReference type="Proteomes" id="UP000696931">
    <property type="component" value="Unassembled WGS sequence"/>
</dbReference>
<dbReference type="PANTHER" id="PTHR33546">
    <property type="entry name" value="LARGE, MULTIFUNCTIONAL SECRETED PROTEIN-RELATED"/>
    <property type="match status" value="1"/>
</dbReference>
<dbReference type="Pfam" id="PF23500">
    <property type="entry name" value="DUF7133"/>
    <property type="match status" value="1"/>
</dbReference>
<feature type="non-terminal residue" evidence="3">
    <location>
        <position position="596"/>
    </location>
</feature>
<feature type="domain" description="DUF7133" evidence="2">
    <location>
        <begin position="41"/>
        <end position="291"/>
    </location>
</feature>
<feature type="chain" id="PRO_5037719040" evidence="1">
    <location>
        <begin position="21"/>
        <end position="596"/>
    </location>
</feature>